<sequence length="214" mass="23200">MSGRISGSVEGQGMATLGGVSEVCGEEGTVNVWRKSNALKGWGQRDPHVRKPTLGKQSVQLQPVTVAISHPGYPALQQTTNPRLLPQPMKAARPHMRGNRRKNGRHNASLARFRLKQLVQGVCLDRCDAGRETHQQAATGKDPDGTSNSNQLTIRFNVLNSSSSVIVPNQGHHITLLICSVDIVMLLYLQGSLSLHLGDCFSRGQHCASRSSHS</sequence>
<organism evidence="1 2">
    <name type="scientific">Neurospora intermedia</name>
    <dbReference type="NCBI Taxonomy" id="5142"/>
    <lineage>
        <taxon>Eukaryota</taxon>
        <taxon>Fungi</taxon>
        <taxon>Dikarya</taxon>
        <taxon>Ascomycota</taxon>
        <taxon>Pezizomycotina</taxon>
        <taxon>Sordariomycetes</taxon>
        <taxon>Sordariomycetidae</taxon>
        <taxon>Sordariales</taxon>
        <taxon>Sordariaceae</taxon>
        <taxon>Neurospora</taxon>
    </lineage>
</organism>
<evidence type="ECO:0000313" key="1">
    <source>
        <dbReference type="EMBL" id="KAL0472369.1"/>
    </source>
</evidence>
<gene>
    <name evidence="1" type="ORF">QR685DRAFT_605268</name>
</gene>
<reference evidence="1 2" key="1">
    <citation type="submission" date="2023-09" db="EMBL/GenBank/DDBJ databases">
        <title>Multi-omics analysis of a traditional fermented food reveals byproduct-associated fungal strains for waste-to-food upcycling.</title>
        <authorList>
            <consortium name="Lawrence Berkeley National Laboratory"/>
            <person name="Rekdal V.M."/>
            <person name="Villalobos-Escobedo J.M."/>
            <person name="Rodriguez-Valeron N."/>
            <person name="Garcia M.O."/>
            <person name="Vasquez D.P."/>
            <person name="Damayanti I."/>
            <person name="Sorensen P.M."/>
            <person name="Baidoo E.E."/>
            <person name="De Carvalho A.C."/>
            <person name="Riley R."/>
            <person name="Lipzen A."/>
            <person name="He G."/>
            <person name="Yan M."/>
            <person name="Haridas S."/>
            <person name="Daum C."/>
            <person name="Yoshinaga Y."/>
            <person name="Ng V."/>
            <person name="Grigoriev I.V."/>
            <person name="Munk R."/>
            <person name="Nuraida L."/>
            <person name="Wijaya C.H."/>
            <person name="Morales P.-C."/>
            <person name="Keasling J.D."/>
        </authorList>
    </citation>
    <scope>NUCLEOTIDE SEQUENCE [LARGE SCALE GENOMIC DNA]</scope>
    <source>
        <strain evidence="1 2">FGSC 2613</strain>
    </source>
</reference>
<name>A0ABR3DIF7_NEUIN</name>
<keyword evidence="2" id="KW-1185">Reference proteome</keyword>
<dbReference type="EMBL" id="JAVLET010000003">
    <property type="protein sequence ID" value="KAL0472369.1"/>
    <property type="molecule type" value="Genomic_DNA"/>
</dbReference>
<dbReference type="Proteomes" id="UP001451303">
    <property type="component" value="Unassembled WGS sequence"/>
</dbReference>
<comment type="caution">
    <text evidence="1">The sequence shown here is derived from an EMBL/GenBank/DDBJ whole genome shotgun (WGS) entry which is preliminary data.</text>
</comment>
<proteinExistence type="predicted"/>
<accession>A0ABR3DIF7</accession>
<protein>
    <submittedName>
        <fullName evidence="1">Uncharacterized protein</fullName>
    </submittedName>
</protein>
<evidence type="ECO:0000313" key="2">
    <source>
        <dbReference type="Proteomes" id="UP001451303"/>
    </source>
</evidence>